<reference evidence="5" key="3">
    <citation type="submission" date="2021-02" db="UniProtKB">
        <authorList>
            <consortium name="EnsemblMetazoa"/>
        </authorList>
    </citation>
    <scope>IDENTIFICATION</scope>
    <source>
        <strain evidence="5">USDA</strain>
    </source>
</reference>
<name>E0VRK2_PEDHC</name>
<dbReference type="CTD" id="8237923"/>
<protein>
    <recommendedName>
        <fullName evidence="3">DUF4795 domain-containing protein</fullName>
    </recommendedName>
</protein>
<dbReference type="OrthoDB" id="5981048at2759"/>
<evidence type="ECO:0000256" key="1">
    <source>
        <dbReference type="SAM" id="Coils"/>
    </source>
</evidence>
<keyword evidence="1" id="KW-0175">Coiled coil</keyword>
<evidence type="ECO:0000256" key="2">
    <source>
        <dbReference type="SAM" id="MobiDB-lite"/>
    </source>
</evidence>
<dbReference type="EMBL" id="DS235478">
    <property type="protein sequence ID" value="EEB16008.1"/>
    <property type="molecule type" value="Genomic_DNA"/>
</dbReference>
<dbReference type="Pfam" id="PF16043">
    <property type="entry name" value="DUF4795"/>
    <property type="match status" value="1"/>
</dbReference>
<dbReference type="OMA" id="KVHCISC"/>
<feature type="region of interest" description="Disordered" evidence="2">
    <location>
        <begin position="421"/>
        <end position="462"/>
    </location>
</feature>
<dbReference type="STRING" id="121224.E0VRK2"/>
<dbReference type="EMBL" id="AAZO01004691">
    <property type="status" value="NOT_ANNOTATED_CDS"/>
    <property type="molecule type" value="Genomic_DNA"/>
</dbReference>
<dbReference type="eggNOG" id="ENOG502RQAI">
    <property type="taxonomic scope" value="Eukaryota"/>
</dbReference>
<reference evidence="4" key="1">
    <citation type="submission" date="2007-04" db="EMBL/GenBank/DDBJ databases">
        <title>Annotation of Pediculus humanus corporis strain USDA.</title>
        <authorList>
            <person name="Kirkness E."/>
            <person name="Hannick L."/>
            <person name="Hass B."/>
            <person name="Bruggner R."/>
            <person name="Lawson D."/>
            <person name="Bidwell S."/>
            <person name="Joardar V."/>
            <person name="Caler E."/>
            <person name="Walenz B."/>
            <person name="Inman J."/>
            <person name="Schobel S."/>
            <person name="Galinsky K."/>
            <person name="Amedeo P."/>
            <person name="Strausberg R."/>
        </authorList>
    </citation>
    <scope>NUCLEOTIDE SEQUENCE</scope>
    <source>
        <strain evidence="4">USDA</strain>
    </source>
</reference>
<keyword evidence="6" id="KW-1185">Reference proteome</keyword>
<evidence type="ECO:0000313" key="6">
    <source>
        <dbReference type="Proteomes" id="UP000009046"/>
    </source>
</evidence>
<feature type="domain" description="DUF4795" evidence="3">
    <location>
        <begin position="538"/>
        <end position="739"/>
    </location>
</feature>
<dbReference type="VEuPathDB" id="VectorBase:PHUM399540"/>
<dbReference type="HOGENOM" id="CLU_012655_0_0_1"/>
<feature type="region of interest" description="Disordered" evidence="2">
    <location>
        <begin position="91"/>
        <end position="190"/>
    </location>
</feature>
<feature type="region of interest" description="Disordered" evidence="2">
    <location>
        <begin position="823"/>
        <end position="844"/>
    </location>
</feature>
<organism>
    <name type="scientific">Pediculus humanus subsp. corporis</name>
    <name type="common">Body louse</name>
    <dbReference type="NCBI Taxonomy" id="121224"/>
    <lineage>
        <taxon>Eukaryota</taxon>
        <taxon>Metazoa</taxon>
        <taxon>Ecdysozoa</taxon>
        <taxon>Arthropoda</taxon>
        <taxon>Hexapoda</taxon>
        <taxon>Insecta</taxon>
        <taxon>Pterygota</taxon>
        <taxon>Neoptera</taxon>
        <taxon>Paraneoptera</taxon>
        <taxon>Psocodea</taxon>
        <taxon>Troctomorpha</taxon>
        <taxon>Phthiraptera</taxon>
        <taxon>Anoplura</taxon>
        <taxon>Pediculidae</taxon>
        <taxon>Pediculus</taxon>
    </lineage>
</organism>
<dbReference type="RefSeq" id="XP_002428746.1">
    <property type="nucleotide sequence ID" value="XM_002428701.1"/>
</dbReference>
<feature type="compositionally biased region" description="Basic and acidic residues" evidence="2">
    <location>
        <begin position="156"/>
        <end position="190"/>
    </location>
</feature>
<dbReference type="GeneID" id="8237923"/>
<dbReference type="EnsemblMetazoa" id="PHUM399540-RA">
    <property type="protein sequence ID" value="PHUM399540-PA"/>
    <property type="gene ID" value="PHUM399540"/>
</dbReference>
<gene>
    <name evidence="5" type="primary">8237923</name>
    <name evidence="4" type="ORF">Phum_PHUM399540</name>
</gene>
<proteinExistence type="predicted"/>
<dbReference type="InParanoid" id="E0VRK2"/>
<dbReference type="InterPro" id="IPR032013">
    <property type="entry name" value="DUF4795"/>
</dbReference>
<dbReference type="PANTHER" id="PTHR47080">
    <property type="entry name" value="CHROMOSOME 16 OPEN READING FRAME 96"/>
    <property type="match status" value="1"/>
</dbReference>
<feature type="compositionally biased region" description="Basic and acidic residues" evidence="2">
    <location>
        <begin position="102"/>
        <end position="117"/>
    </location>
</feature>
<dbReference type="AlphaFoldDB" id="E0VRK2"/>
<dbReference type="Proteomes" id="UP000009046">
    <property type="component" value="Unassembled WGS sequence"/>
</dbReference>
<evidence type="ECO:0000313" key="4">
    <source>
        <dbReference type="EMBL" id="EEB16008.1"/>
    </source>
</evidence>
<feature type="compositionally biased region" description="Polar residues" evidence="2">
    <location>
        <begin position="823"/>
        <end position="838"/>
    </location>
</feature>
<sequence length="844" mass="93523">MVITCKKPCKKKRSTLLTVEQLVDIALGTPEVGAVNFNVLHALIHVIIQQLNIQKCLVEFKGYDSERMEGIILTAKPGPIIKLSEYMIDSSGKQNGVPGKTSKRENDNDREDGDKDQSASGPDGPQSVQFKKSPPCYCNMNKRKLPGDDDKDDEEGDKKKSAALAKDKKTPDKKPKKDDERQTNEDVAEPEAKKIKEYKKSCPCKVSKEKETFLIDEDVKAATSSYYGSDSENCQTIVRVEPVGEKCNSWRTRPALAHESMVAMLQDAFEALERMPTNEEIKKRAAPGGPNQPTPVKDLWQFFNLSKRVECCEDSIDKLTTLIEDVLKENSNFKEAMIVIADAVDEVECAVLSGKTTCFTSIQAQTNNPFTVVAQDNNRDKPSVSFQREDATSGGTNTNNTTTTTTTAATTSKCLEGPCLEDKNGGKDGQTSSGNKNQTGGQDTEGDENQKSSEGLNSNVNSEGNIVQQIGIGPEFFKMPAPQKFCVLKGAIDCLIHQFKNFNETLPVNQIASKLCALVSVQKQLDGLEKEWRSFAETFGEEGAMSVHADMETFKNELTNLNGSFKQLSVDKQEIELNIKGLLSEIEYLRRTKVDTEIMEDMLAEKADASVVNKKVSHDQFDAACDDLTKGLDGALEKLMQQEAMWNEAWEELHKDVDNKLDKNEIMPLKEFINKKLKCLQDKLKQLTQLKKDAEAAGTKTRILRNLNCIACDADAIMKMDNMSSYRCPPLPPSKTIKPILAFELENVRKAMKKGPCKGTTHVEEAIADAQRKLGGIPLTQKEIVESKVSNHTVTTAQQRVTRIGHFLTEFGPQAMSIIEAESTNPFSNQPQTSTSIDLQKPCV</sequence>
<dbReference type="KEGG" id="phu:Phum_PHUM399540"/>
<feature type="compositionally biased region" description="Low complexity" evidence="2">
    <location>
        <begin position="392"/>
        <end position="407"/>
    </location>
</feature>
<feature type="compositionally biased region" description="Polar residues" evidence="2">
    <location>
        <begin position="452"/>
        <end position="462"/>
    </location>
</feature>
<evidence type="ECO:0000259" key="3">
    <source>
        <dbReference type="Pfam" id="PF16043"/>
    </source>
</evidence>
<accession>E0VRK2</accession>
<feature type="compositionally biased region" description="Polar residues" evidence="2">
    <location>
        <begin position="429"/>
        <end position="442"/>
    </location>
</feature>
<reference evidence="4" key="2">
    <citation type="submission" date="2007-04" db="EMBL/GenBank/DDBJ databases">
        <title>The genome of the human body louse.</title>
        <authorList>
            <consortium name="The Human Body Louse Genome Consortium"/>
            <person name="Kirkness E."/>
            <person name="Walenz B."/>
            <person name="Hass B."/>
            <person name="Bruggner R."/>
            <person name="Strausberg R."/>
        </authorList>
    </citation>
    <scope>NUCLEOTIDE SEQUENCE</scope>
    <source>
        <strain evidence="4">USDA</strain>
    </source>
</reference>
<evidence type="ECO:0000313" key="5">
    <source>
        <dbReference type="EnsemblMetazoa" id="PHUM399540-PA"/>
    </source>
</evidence>
<feature type="region of interest" description="Disordered" evidence="2">
    <location>
        <begin position="373"/>
        <end position="407"/>
    </location>
</feature>
<feature type="compositionally biased region" description="Basic and acidic residues" evidence="2">
    <location>
        <begin position="377"/>
        <end position="391"/>
    </location>
</feature>
<dbReference type="PANTHER" id="PTHR47080:SF1">
    <property type="entry name" value="CHROMOSOME 16 OPEN READING FRAME 96"/>
    <property type="match status" value="1"/>
</dbReference>
<feature type="coiled-coil region" evidence="1">
    <location>
        <begin position="670"/>
        <end position="697"/>
    </location>
</feature>